<gene>
    <name evidence="3" type="ORF">KFE25_006573</name>
</gene>
<feature type="chain" id="PRO_5035299256" description="PSI domain-containing protein" evidence="2">
    <location>
        <begin position="20"/>
        <end position="306"/>
    </location>
</feature>
<feature type="region of interest" description="Disordered" evidence="1">
    <location>
        <begin position="269"/>
        <end position="306"/>
    </location>
</feature>
<sequence>MGRRGGCCALLLLALGTRGEPCPRAYYLHVDSPDALRAPALDAALGAWGGRAAYGACARCEVGCARCLRDGRCTACLRGYYPEGLARAATPAPVPPNATGVNETDDESGAPSAAKPATSCARNASESAEVPWYGLQVGFAPPVATCDDVLAGNAYAPPDVVARCQRGRLCSPLDRAAGAASGAGGACRDVRQDVSAVSAIFVCACCLSALLYGAERHARALAARTPARAAAAAGDGGLAARARAWRARGLGERVRAHAFFSSRVRPVRTRAAAAGPTTEPLRAADEPVERVPPRLPARAPSPSRGQ</sequence>
<comment type="caution">
    <text evidence="3">The sequence shown here is derived from an EMBL/GenBank/DDBJ whole genome shotgun (WGS) entry which is preliminary data.</text>
</comment>
<dbReference type="InterPro" id="IPR009030">
    <property type="entry name" value="Growth_fac_rcpt_cys_sf"/>
</dbReference>
<dbReference type="AlphaFoldDB" id="A0A8J5X974"/>
<evidence type="ECO:0000313" key="4">
    <source>
        <dbReference type="Proteomes" id="UP000751190"/>
    </source>
</evidence>
<proteinExistence type="predicted"/>
<protein>
    <recommendedName>
        <fullName evidence="5">PSI domain-containing protein</fullName>
    </recommendedName>
</protein>
<reference evidence="3" key="1">
    <citation type="submission" date="2021-05" db="EMBL/GenBank/DDBJ databases">
        <title>The genome of the haptophyte Pavlova lutheri (Diacronema luteri, Pavlovales) - a model for lipid biosynthesis in eukaryotic algae.</title>
        <authorList>
            <person name="Hulatt C.J."/>
            <person name="Posewitz M.C."/>
        </authorList>
    </citation>
    <scope>NUCLEOTIDE SEQUENCE</scope>
    <source>
        <strain evidence="3">NIVA-4/92</strain>
    </source>
</reference>
<feature type="signal peptide" evidence="2">
    <location>
        <begin position="1"/>
        <end position="19"/>
    </location>
</feature>
<accession>A0A8J5X974</accession>
<organism evidence="3 4">
    <name type="scientific">Diacronema lutheri</name>
    <name type="common">Unicellular marine alga</name>
    <name type="synonym">Monochrysis lutheri</name>
    <dbReference type="NCBI Taxonomy" id="2081491"/>
    <lineage>
        <taxon>Eukaryota</taxon>
        <taxon>Haptista</taxon>
        <taxon>Haptophyta</taxon>
        <taxon>Pavlovophyceae</taxon>
        <taxon>Pavlovales</taxon>
        <taxon>Pavlovaceae</taxon>
        <taxon>Diacronema</taxon>
    </lineage>
</organism>
<keyword evidence="4" id="KW-1185">Reference proteome</keyword>
<evidence type="ECO:0000256" key="1">
    <source>
        <dbReference type="SAM" id="MobiDB-lite"/>
    </source>
</evidence>
<evidence type="ECO:0000313" key="3">
    <source>
        <dbReference type="EMBL" id="KAG8459028.1"/>
    </source>
</evidence>
<name>A0A8J5X974_DIALT</name>
<feature type="region of interest" description="Disordered" evidence="1">
    <location>
        <begin position="91"/>
        <end position="117"/>
    </location>
</feature>
<evidence type="ECO:0000256" key="2">
    <source>
        <dbReference type="SAM" id="SignalP"/>
    </source>
</evidence>
<feature type="compositionally biased region" description="Basic and acidic residues" evidence="1">
    <location>
        <begin position="282"/>
        <end position="292"/>
    </location>
</feature>
<evidence type="ECO:0008006" key="5">
    <source>
        <dbReference type="Google" id="ProtNLM"/>
    </source>
</evidence>
<keyword evidence="2" id="KW-0732">Signal</keyword>
<feature type="compositionally biased region" description="Low complexity" evidence="1">
    <location>
        <begin position="296"/>
        <end position="306"/>
    </location>
</feature>
<dbReference type="SUPFAM" id="SSF57184">
    <property type="entry name" value="Growth factor receptor domain"/>
    <property type="match status" value="1"/>
</dbReference>
<feature type="compositionally biased region" description="Low complexity" evidence="1">
    <location>
        <begin position="269"/>
        <end position="278"/>
    </location>
</feature>
<dbReference type="Proteomes" id="UP000751190">
    <property type="component" value="Unassembled WGS sequence"/>
</dbReference>
<dbReference type="EMBL" id="JAGTXO010000045">
    <property type="protein sequence ID" value="KAG8459028.1"/>
    <property type="molecule type" value="Genomic_DNA"/>
</dbReference>